<dbReference type="Proteomes" id="UP000663832">
    <property type="component" value="Unassembled WGS sequence"/>
</dbReference>
<dbReference type="PROSITE" id="PS50850">
    <property type="entry name" value="MFS"/>
    <property type="match status" value="1"/>
</dbReference>
<dbReference type="PRINTS" id="PR00171">
    <property type="entry name" value="SUGRTRNSPORT"/>
</dbReference>
<dbReference type="InterPro" id="IPR005829">
    <property type="entry name" value="Sugar_transporter_CS"/>
</dbReference>
<name>A0A815F591_9BILA</name>
<comment type="caution">
    <text evidence="11">The sequence shown here is derived from an EMBL/GenBank/DDBJ whole genome shotgun (WGS) entry which is preliminary data.</text>
</comment>
<dbReference type="GO" id="GO:0005886">
    <property type="term" value="C:plasma membrane"/>
    <property type="evidence" value="ECO:0007669"/>
    <property type="project" value="UniProtKB-SubCell"/>
</dbReference>
<dbReference type="PROSITE" id="PS00217">
    <property type="entry name" value="SUGAR_TRANSPORT_2"/>
    <property type="match status" value="1"/>
</dbReference>
<feature type="transmembrane region" description="Helical" evidence="9">
    <location>
        <begin position="347"/>
        <end position="364"/>
    </location>
</feature>
<accession>A0A815F591</accession>
<dbReference type="AlphaFoldDB" id="A0A815F591"/>
<dbReference type="FunFam" id="1.20.1250.20:FF:001511">
    <property type="entry name" value="Solute carrier family 2, facilitated glucose transporter member 5"/>
    <property type="match status" value="1"/>
</dbReference>
<feature type="transmembrane region" description="Helical" evidence="9">
    <location>
        <begin position="97"/>
        <end position="121"/>
    </location>
</feature>
<reference evidence="11" key="1">
    <citation type="submission" date="2021-02" db="EMBL/GenBank/DDBJ databases">
        <authorList>
            <person name="Nowell W R."/>
        </authorList>
    </citation>
    <scope>NUCLEOTIDE SEQUENCE</scope>
</reference>
<evidence type="ECO:0000256" key="1">
    <source>
        <dbReference type="ARBA" id="ARBA00004651"/>
    </source>
</evidence>
<keyword evidence="4 9" id="KW-0812">Transmembrane</keyword>
<dbReference type="GO" id="GO:0005353">
    <property type="term" value="F:fructose transmembrane transporter activity"/>
    <property type="evidence" value="ECO:0007669"/>
    <property type="project" value="UniProtKB-ARBA"/>
</dbReference>
<dbReference type="EMBL" id="CAJNOM010000323">
    <property type="protein sequence ID" value="CAF1358101.1"/>
    <property type="molecule type" value="Genomic_DNA"/>
</dbReference>
<evidence type="ECO:0000313" key="12">
    <source>
        <dbReference type="EMBL" id="CAF1358101.1"/>
    </source>
</evidence>
<comment type="subcellular location">
    <subcellularLocation>
        <location evidence="1">Cell membrane</location>
        <topology evidence="1">Multi-pass membrane protein</topology>
    </subcellularLocation>
</comment>
<dbReference type="Pfam" id="PF00083">
    <property type="entry name" value="Sugar_tr"/>
    <property type="match status" value="1"/>
</dbReference>
<dbReference type="InterPro" id="IPR003663">
    <property type="entry name" value="Sugar/inositol_transpt"/>
</dbReference>
<evidence type="ECO:0000256" key="4">
    <source>
        <dbReference type="ARBA" id="ARBA00022692"/>
    </source>
</evidence>
<feature type="transmembrane region" description="Helical" evidence="9">
    <location>
        <begin position="157"/>
        <end position="180"/>
    </location>
</feature>
<feature type="transmembrane region" description="Helical" evidence="9">
    <location>
        <begin position="133"/>
        <end position="151"/>
    </location>
</feature>
<dbReference type="InterPro" id="IPR036259">
    <property type="entry name" value="MFS_trans_sf"/>
</dbReference>
<evidence type="ECO:0000259" key="10">
    <source>
        <dbReference type="PROSITE" id="PS50850"/>
    </source>
</evidence>
<dbReference type="Gene3D" id="1.20.1250.20">
    <property type="entry name" value="MFS general substrate transporter like domains"/>
    <property type="match status" value="1"/>
</dbReference>
<gene>
    <name evidence="11" type="ORF">BJG266_LOCUS33316</name>
    <name evidence="12" type="ORF">QVE165_LOCUS34382</name>
</gene>
<organism evidence="11 14">
    <name type="scientific">Adineta steineri</name>
    <dbReference type="NCBI Taxonomy" id="433720"/>
    <lineage>
        <taxon>Eukaryota</taxon>
        <taxon>Metazoa</taxon>
        <taxon>Spiralia</taxon>
        <taxon>Gnathifera</taxon>
        <taxon>Rotifera</taxon>
        <taxon>Eurotatoria</taxon>
        <taxon>Bdelloidea</taxon>
        <taxon>Adinetida</taxon>
        <taxon>Adinetidae</taxon>
        <taxon>Adineta</taxon>
    </lineage>
</organism>
<dbReference type="EMBL" id="CAJNOI010000630">
    <property type="protein sequence ID" value="CAF1320418.1"/>
    <property type="molecule type" value="Genomic_DNA"/>
</dbReference>
<feature type="transmembrane region" description="Helical" evidence="9">
    <location>
        <begin position="402"/>
        <end position="424"/>
    </location>
</feature>
<feature type="transmembrane region" description="Helical" evidence="9">
    <location>
        <begin position="222"/>
        <end position="243"/>
    </location>
</feature>
<dbReference type="NCBIfam" id="TIGR00879">
    <property type="entry name" value="SP"/>
    <property type="match status" value="1"/>
</dbReference>
<dbReference type="InterPro" id="IPR005828">
    <property type="entry name" value="MFS_sugar_transport-like"/>
</dbReference>
<evidence type="ECO:0000256" key="9">
    <source>
        <dbReference type="SAM" id="Phobius"/>
    </source>
</evidence>
<dbReference type="SUPFAM" id="SSF103473">
    <property type="entry name" value="MFS general substrate transporter"/>
    <property type="match status" value="1"/>
</dbReference>
<dbReference type="PANTHER" id="PTHR23503">
    <property type="entry name" value="SOLUTE CARRIER FAMILY 2"/>
    <property type="match status" value="1"/>
</dbReference>
<feature type="region of interest" description="Disordered" evidence="8">
    <location>
        <begin position="1"/>
        <end position="38"/>
    </location>
</feature>
<feature type="transmembrane region" description="Helical" evidence="9">
    <location>
        <begin position="371"/>
        <end position="396"/>
    </location>
</feature>
<evidence type="ECO:0000256" key="7">
    <source>
        <dbReference type="RuleBase" id="RU003346"/>
    </source>
</evidence>
<dbReference type="InterPro" id="IPR020846">
    <property type="entry name" value="MFS_dom"/>
</dbReference>
<evidence type="ECO:0000256" key="6">
    <source>
        <dbReference type="ARBA" id="ARBA00023136"/>
    </source>
</evidence>
<feature type="transmembrane region" description="Helical" evidence="9">
    <location>
        <begin position="304"/>
        <end position="327"/>
    </location>
</feature>
<keyword evidence="6 9" id="KW-0472">Membrane</keyword>
<keyword evidence="5 9" id="KW-1133">Transmembrane helix</keyword>
<feature type="transmembrane region" description="Helical" evidence="9">
    <location>
        <begin position="469"/>
        <end position="488"/>
    </location>
</feature>
<keyword evidence="13" id="KW-1185">Reference proteome</keyword>
<feature type="transmembrane region" description="Helical" evidence="9">
    <location>
        <begin position="192"/>
        <end position="210"/>
    </location>
</feature>
<proteinExistence type="inferred from homology"/>
<dbReference type="GO" id="GO:1990539">
    <property type="term" value="P:fructose import across plasma membrane"/>
    <property type="evidence" value="ECO:0007669"/>
    <property type="project" value="UniProtKB-ARBA"/>
</dbReference>
<evidence type="ECO:0000256" key="2">
    <source>
        <dbReference type="ARBA" id="ARBA00022448"/>
    </source>
</evidence>
<dbReference type="PROSITE" id="PS00216">
    <property type="entry name" value="SUGAR_TRANSPORT_1"/>
    <property type="match status" value="1"/>
</dbReference>
<keyword evidence="3" id="KW-1003">Cell membrane</keyword>
<sequence>MNSASSLTPLHDNSSPKSSDNINAPRSESNKDNPSNNKVQGITSTLLLAVFAAISGTSFHFGYATGVMNSPQGVIQIFIREIIHRRNSNSNPSESTITLIFSLAVSIFAVGGMIGGLCGGFLTDRLGRKGGMLLNNIISFIACILMFISKPRNSYELLIIGRFLIGLSCGYGSSVAPTYINEISPRRLRGTLGVVFQLGVVTFIFISQGISLNSVLGSTHTWHYALGLPIVFSIIQVILLFIVPESPKYLLLKKNDSKGAEKALRWFRKQSNVQEEITEMEEEQNNQQHSAGIISLFRTPIVRWALFITVFLQLSQQLSGINAVFYYSTVILQAAGFNKEIAEYTNLSLGGANILVTILSIFLMDRVGRRLLHLIGLGGMIITSLILFISLLLQSINVWNKISLAMTILFVCFFAIGPGSIPWLITAELFNQAYRVPASSIAVLVNWSANFAVGLGFKPLFTGALDKYTFLLFTGLLVIFFLLTFFFVPETKAKTVDNIYAELRTGQVWRRRFHIYHFNNENYNTEHQHSLTTI</sequence>
<evidence type="ECO:0000313" key="14">
    <source>
        <dbReference type="Proteomes" id="UP000663877"/>
    </source>
</evidence>
<feature type="domain" description="Major facilitator superfamily (MFS) profile" evidence="10">
    <location>
        <begin position="50"/>
        <end position="492"/>
    </location>
</feature>
<evidence type="ECO:0000256" key="5">
    <source>
        <dbReference type="ARBA" id="ARBA00022989"/>
    </source>
</evidence>
<dbReference type="Proteomes" id="UP000663877">
    <property type="component" value="Unassembled WGS sequence"/>
</dbReference>
<dbReference type="InterPro" id="IPR045263">
    <property type="entry name" value="GLUT"/>
</dbReference>
<evidence type="ECO:0000256" key="3">
    <source>
        <dbReference type="ARBA" id="ARBA00022475"/>
    </source>
</evidence>
<evidence type="ECO:0000256" key="8">
    <source>
        <dbReference type="SAM" id="MobiDB-lite"/>
    </source>
</evidence>
<protein>
    <recommendedName>
        <fullName evidence="10">Major facilitator superfamily (MFS) profile domain-containing protein</fullName>
    </recommendedName>
</protein>
<evidence type="ECO:0000313" key="13">
    <source>
        <dbReference type="Proteomes" id="UP000663832"/>
    </source>
</evidence>
<dbReference type="PANTHER" id="PTHR23503:SF8">
    <property type="entry name" value="FACILITATED GLUCOSE TRANSPORTER PROTEIN 1"/>
    <property type="match status" value="1"/>
</dbReference>
<keyword evidence="2 7" id="KW-0813">Transport</keyword>
<feature type="transmembrane region" description="Helical" evidence="9">
    <location>
        <begin position="45"/>
        <end position="63"/>
    </location>
</feature>
<dbReference type="OrthoDB" id="4540492at2759"/>
<comment type="similarity">
    <text evidence="7">Belongs to the major facilitator superfamily. Sugar transporter (TC 2.A.1.1) family.</text>
</comment>
<evidence type="ECO:0000313" key="11">
    <source>
        <dbReference type="EMBL" id="CAF1320418.1"/>
    </source>
</evidence>
<feature type="transmembrane region" description="Helical" evidence="9">
    <location>
        <begin position="436"/>
        <end position="457"/>
    </location>
</feature>